<dbReference type="GO" id="GO:0005525">
    <property type="term" value="F:GTP binding"/>
    <property type="evidence" value="ECO:0007669"/>
    <property type="project" value="UniProtKB-KW"/>
</dbReference>
<evidence type="ECO:0000313" key="8">
    <source>
        <dbReference type="EMBL" id="OAM19722.1"/>
    </source>
</evidence>
<keyword evidence="4" id="KW-0342">GTP-binding</keyword>
<dbReference type="GeneID" id="60770289"/>
<evidence type="ECO:0000313" key="6">
    <source>
        <dbReference type="EMBL" id="OAM18284.1"/>
    </source>
</evidence>
<dbReference type="EMBL" id="CP034670">
    <property type="protein sequence ID" value="AZR60510.1"/>
    <property type="molecule type" value="Genomic_DNA"/>
</dbReference>
<evidence type="ECO:0000313" key="7">
    <source>
        <dbReference type="EMBL" id="OAM18885.1"/>
    </source>
</evidence>
<dbReference type="Proteomes" id="UP000282435">
    <property type="component" value="Chromosome"/>
</dbReference>
<dbReference type="Proteomes" id="UP000078103">
    <property type="component" value="Unassembled WGS sequence"/>
</dbReference>
<dbReference type="Proteomes" id="UP000215465">
    <property type="component" value="Chromosome 1"/>
</dbReference>
<dbReference type="PANTHER" id="PTHR42708">
    <property type="entry name" value="ATP/GTP-BINDING PROTEIN-RELATED"/>
    <property type="match status" value="1"/>
</dbReference>
<dbReference type="InterPro" id="IPR004130">
    <property type="entry name" value="Gpn"/>
</dbReference>
<dbReference type="Pfam" id="PF03029">
    <property type="entry name" value="ATP_bind_1"/>
    <property type="match status" value="1"/>
</dbReference>
<dbReference type="EMBL" id="LXSF01000001">
    <property type="protein sequence ID" value="OAM18284.1"/>
    <property type="molecule type" value="Genomic_DNA"/>
</dbReference>
<dbReference type="KEGG" id="ecor:SAMEA4412678_1387"/>
<evidence type="ECO:0000256" key="1">
    <source>
        <dbReference type="ARBA" id="ARBA00005290"/>
    </source>
</evidence>
<dbReference type="SUPFAM" id="SSF52540">
    <property type="entry name" value="P-loop containing nucleoside triphosphate hydrolases"/>
    <property type="match status" value="1"/>
</dbReference>
<reference evidence="9 13" key="3">
    <citation type="submission" date="2017-06" db="EMBL/GenBank/DDBJ databases">
        <authorList>
            <consortium name="Pathogen Informatics"/>
        </authorList>
    </citation>
    <scope>NUCLEOTIDE SEQUENCE [LARGE SCALE GENOMIC DNA]</scope>
    <source>
        <strain evidence="9 13">NCTC10596</strain>
    </source>
</reference>
<evidence type="ECO:0000313" key="13">
    <source>
        <dbReference type="Proteomes" id="UP000215465"/>
    </source>
</evidence>
<dbReference type="GO" id="GO:0016787">
    <property type="term" value="F:hydrolase activity"/>
    <property type="evidence" value="ECO:0007669"/>
    <property type="project" value="UniProtKB-KW"/>
</dbReference>
<dbReference type="OrthoDB" id="4319884at2"/>
<dbReference type="PANTHER" id="PTHR42708:SF1">
    <property type="entry name" value="GLIDING MOTILITY PROTEIN MGLA"/>
    <property type="match status" value="1"/>
</dbReference>
<dbReference type="AlphaFoldDB" id="A0A1A9RIG1"/>
<dbReference type="InterPro" id="IPR052705">
    <property type="entry name" value="Gliding_Motility_GTPase"/>
</dbReference>
<evidence type="ECO:0000313" key="14">
    <source>
        <dbReference type="Proteomes" id="UP000282435"/>
    </source>
</evidence>
<keyword evidence="2" id="KW-0547">Nucleotide-binding</keyword>
<evidence type="ECO:0000313" key="5">
    <source>
        <dbReference type="EMBL" id="AZR60510.1"/>
    </source>
</evidence>
<protein>
    <submittedName>
        <fullName evidence="7">GTP-binding protein</fullName>
    </submittedName>
    <submittedName>
        <fullName evidence="9">Mutual gliding-motility protein MglA</fullName>
    </submittedName>
</protein>
<reference evidence="10 11" key="1">
    <citation type="submission" date="2016-05" db="EMBL/GenBank/DDBJ databases">
        <title>Draft genome of Corynebacterium afermentans subsp. afermentans LCDC 88199T.</title>
        <authorList>
            <person name="Bernier A.-M."/>
            <person name="Bernard K."/>
        </authorList>
    </citation>
    <scope>NUCLEOTIDE SEQUENCE [LARGE SCALE GENOMIC DNA]</scope>
    <source>
        <strain evidence="11">NML01-0328</strain>
        <strain evidence="10">NML04-0072</strain>
        <strain evidence="12">NML120819</strain>
    </source>
</reference>
<sequence length="178" mass="19650">MAENKIIFTGPVGVGKTTAIAALSDDPPIKTDARASDMTTSMKSHTTVAMDYGVIHLDEKTKVHLYGTPGQERFDFMWDILSQGSMGLVLLLDNTRSNPLKDLKFFLDSFSDLLKTAPVVVGVTKMDLKATPGIEVYQKYLLQYGMNVPVFEIDARNENDVKQLVTAMLYSIDPGLEV</sequence>
<proteinExistence type="inferred from homology"/>
<name>A0A1A9RIG1_EIKCO</name>
<evidence type="ECO:0000313" key="12">
    <source>
        <dbReference type="Proteomes" id="UP000078103"/>
    </source>
</evidence>
<evidence type="ECO:0000256" key="4">
    <source>
        <dbReference type="ARBA" id="ARBA00023134"/>
    </source>
</evidence>
<dbReference type="Proteomes" id="UP000077589">
    <property type="component" value="Unassembled WGS sequence"/>
</dbReference>
<evidence type="ECO:0000313" key="9">
    <source>
        <dbReference type="EMBL" id="SNW09331.1"/>
    </source>
</evidence>
<dbReference type="EMBL" id="LT906482">
    <property type="protein sequence ID" value="SNW09331.1"/>
    <property type="molecule type" value="Genomic_DNA"/>
</dbReference>
<comment type="similarity">
    <text evidence="1">Belongs to the GPN-loop GTPase family.</text>
</comment>
<evidence type="ECO:0000256" key="2">
    <source>
        <dbReference type="ARBA" id="ARBA00022741"/>
    </source>
</evidence>
<dbReference type="EMBL" id="LXSH01000033">
    <property type="protein sequence ID" value="OAM19722.1"/>
    <property type="molecule type" value="Genomic_DNA"/>
</dbReference>
<organism evidence="7 10">
    <name type="scientific">Eikenella corrodens</name>
    <dbReference type="NCBI Taxonomy" id="539"/>
    <lineage>
        <taxon>Bacteria</taxon>
        <taxon>Pseudomonadati</taxon>
        <taxon>Pseudomonadota</taxon>
        <taxon>Betaproteobacteria</taxon>
        <taxon>Neisseriales</taxon>
        <taxon>Neisseriaceae</taxon>
        <taxon>Eikenella</taxon>
    </lineage>
</organism>
<evidence type="ECO:0000313" key="10">
    <source>
        <dbReference type="Proteomes" id="UP000077589"/>
    </source>
</evidence>
<dbReference type="InterPro" id="IPR027417">
    <property type="entry name" value="P-loop_NTPase"/>
</dbReference>
<dbReference type="PRINTS" id="PR00449">
    <property type="entry name" value="RASTRNSFRMNG"/>
</dbReference>
<dbReference type="EMBL" id="LXSG01000032">
    <property type="protein sequence ID" value="OAM18885.1"/>
    <property type="molecule type" value="Genomic_DNA"/>
</dbReference>
<reference evidence="7" key="2">
    <citation type="submission" date="2016-05" db="EMBL/GenBank/DDBJ databases">
        <authorList>
            <person name="Lavstsen T."/>
            <person name="Jespersen J.S."/>
        </authorList>
    </citation>
    <scope>NUCLEOTIDE SEQUENCE</scope>
    <source>
        <strain evidence="6">NML01-0328</strain>
        <strain evidence="7">NML04-0072</strain>
        <strain evidence="8">NML120819</strain>
    </source>
</reference>
<evidence type="ECO:0000313" key="11">
    <source>
        <dbReference type="Proteomes" id="UP000078003"/>
    </source>
</evidence>
<accession>A0A1A9RIG1</accession>
<gene>
    <name evidence="9" type="primary">mglA</name>
    <name evidence="6" type="ORF">A7P85_00980</name>
    <name evidence="8" type="ORF">A7P89_11595</name>
    <name evidence="7" type="ORF">A7P90_06370</name>
    <name evidence="5" type="ORF">ELB75_11155</name>
    <name evidence="9" type="ORF">SAMEA4412678_01387</name>
</gene>
<dbReference type="CDD" id="cd00882">
    <property type="entry name" value="Ras_like_GTPase"/>
    <property type="match status" value="1"/>
</dbReference>
<evidence type="ECO:0000256" key="3">
    <source>
        <dbReference type="ARBA" id="ARBA00022801"/>
    </source>
</evidence>
<reference evidence="5 14" key="4">
    <citation type="submission" date="2018-12" db="EMBL/GenBank/DDBJ databases">
        <title>Genome sequencing of Eikenella corrodens KCOM 3110 (= JS217).</title>
        <authorList>
            <person name="Koo J.-K."/>
            <person name="Park S.-N."/>
            <person name="Lim Y.K."/>
        </authorList>
    </citation>
    <scope>NUCLEOTIDE SEQUENCE [LARGE SCALE GENOMIC DNA]</scope>
    <source>
        <strain evidence="5 14">KCOM 3110</strain>
    </source>
</reference>
<keyword evidence="3" id="KW-0378">Hydrolase</keyword>
<dbReference type="STRING" id="539.A7P85_00980"/>
<dbReference type="Proteomes" id="UP000078003">
    <property type="component" value="Unassembled WGS sequence"/>
</dbReference>
<dbReference type="RefSeq" id="WP_003824085.1">
    <property type="nucleotide sequence ID" value="NZ_CAJPRZ010000054.1"/>
</dbReference>
<dbReference type="Gene3D" id="3.40.50.300">
    <property type="entry name" value="P-loop containing nucleotide triphosphate hydrolases"/>
    <property type="match status" value="1"/>
</dbReference>